<reference evidence="2 3" key="1">
    <citation type="journal article" date="2015" name="Biotechnol. Biofuels">
        <title>Enhanced degradation of softwood versus hardwood by the white-rot fungus Pycnoporus coccineus.</title>
        <authorList>
            <person name="Couturier M."/>
            <person name="Navarro D."/>
            <person name="Chevret D."/>
            <person name="Henrissat B."/>
            <person name="Piumi F."/>
            <person name="Ruiz-Duenas F.J."/>
            <person name="Martinez A.T."/>
            <person name="Grigoriev I.V."/>
            <person name="Riley R."/>
            <person name="Lipzen A."/>
            <person name="Berrin J.G."/>
            <person name="Master E.R."/>
            <person name="Rosso M.N."/>
        </authorList>
    </citation>
    <scope>NUCLEOTIDE SEQUENCE [LARGE SCALE GENOMIC DNA]</scope>
    <source>
        <strain evidence="2 3">BRFM310</strain>
    </source>
</reference>
<organism evidence="2 3">
    <name type="scientific">Trametes coccinea (strain BRFM310)</name>
    <name type="common">Pycnoporus coccineus</name>
    <dbReference type="NCBI Taxonomy" id="1353009"/>
    <lineage>
        <taxon>Eukaryota</taxon>
        <taxon>Fungi</taxon>
        <taxon>Dikarya</taxon>
        <taxon>Basidiomycota</taxon>
        <taxon>Agaricomycotina</taxon>
        <taxon>Agaricomycetes</taxon>
        <taxon>Polyporales</taxon>
        <taxon>Polyporaceae</taxon>
        <taxon>Trametes</taxon>
    </lineage>
</organism>
<name>A0A1Y2IIH9_TRAC3</name>
<dbReference type="OrthoDB" id="10679494at2759"/>
<evidence type="ECO:0000313" key="3">
    <source>
        <dbReference type="Proteomes" id="UP000193067"/>
    </source>
</evidence>
<sequence length="431" mass="46198">MAASVCSYAAPSYSYEQRQNIGASDDHHPQDSFPMPKIHGDVFLFSPSLCSRLSQESTSQSSSSFDPLSYICSPADNNPLVRISSPSALISSASPGSPAPANGLFATCDTKPLTRLSPGTPFERLFDSSPGGFWHADDVFISPISRGSAILGNLQYGSDEDAEGEDDDDGEAPITGKIESLLAYGKSHGLSDSPRTVRSPSSLSSLSSRSSSPSVALSALRLPSSQTSRSATMLCSPSAKAASTSPLASPVKSCTQSPPAPVDAHFVRRSRRLRSTTRYNGRVLGTEILNQQAQARDASAGEYETSPLKLSSSPAPSLCDSDDENYVPADRPTRRTRKRARQSRQSSPSLRTKKRRISEPTAVPEAVRVRVSSQPSSPDDTDAAYSTRTFPLSLPIHENFPLFYRRFPVSSVIDAELAAYALLTLVSMLIV</sequence>
<feature type="compositionally biased region" description="Low complexity" evidence="1">
    <location>
        <begin position="369"/>
        <end position="378"/>
    </location>
</feature>
<feature type="compositionally biased region" description="Low complexity" evidence="1">
    <location>
        <begin position="193"/>
        <end position="223"/>
    </location>
</feature>
<dbReference type="AlphaFoldDB" id="A0A1Y2IIH9"/>
<feature type="compositionally biased region" description="Low complexity" evidence="1">
    <location>
        <begin position="306"/>
        <end position="318"/>
    </location>
</feature>
<dbReference type="Proteomes" id="UP000193067">
    <property type="component" value="Unassembled WGS sequence"/>
</dbReference>
<feature type="region of interest" description="Disordered" evidence="1">
    <location>
        <begin position="295"/>
        <end position="384"/>
    </location>
</feature>
<gene>
    <name evidence="2" type="ORF">PYCCODRAFT_696131</name>
</gene>
<evidence type="ECO:0000313" key="2">
    <source>
        <dbReference type="EMBL" id="OSD00323.1"/>
    </source>
</evidence>
<feature type="region of interest" description="Disordered" evidence="1">
    <location>
        <begin position="187"/>
        <end position="223"/>
    </location>
</feature>
<dbReference type="STRING" id="1353009.A0A1Y2IIH9"/>
<keyword evidence="3" id="KW-1185">Reference proteome</keyword>
<accession>A0A1Y2IIH9</accession>
<feature type="compositionally biased region" description="Polar residues" evidence="1">
    <location>
        <begin position="241"/>
        <end position="257"/>
    </location>
</feature>
<protein>
    <submittedName>
        <fullName evidence="2">Uncharacterized protein</fullName>
    </submittedName>
</protein>
<dbReference type="EMBL" id="KZ084119">
    <property type="protein sequence ID" value="OSD00323.1"/>
    <property type="molecule type" value="Genomic_DNA"/>
</dbReference>
<proteinExistence type="predicted"/>
<feature type="region of interest" description="Disordered" evidence="1">
    <location>
        <begin position="241"/>
        <end position="263"/>
    </location>
</feature>
<evidence type="ECO:0000256" key="1">
    <source>
        <dbReference type="SAM" id="MobiDB-lite"/>
    </source>
</evidence>